<name>A0A6G5A915_RHIMP</name>
<keyword evidence="1" id="KW-0540">Nuclease</keyword>
<proteinExistence type="predicted"/>
<reference evidence="1" key="1">
    <citation type="submission" date="2020-03" db="EMBL/GenBank/DDBJ databases">
        <title>A transcriptome and proteome of the tick Rhipicephalus microplus shaped by the genetic composition of its hosts and developmental stage.</title>
        <authorList>
            <person name="Garcia G.R."/>
            <person name="Ribeiro J.M.C."/>
            <person name="Maruyama S.R."/>
            <person name="Gardinasse L.G."/>
            <person name="Nelson K."/>
            <person name="Ferreira B.R."/>
            <person name="Andrade T.G."/>
            <person name="Santos I.K.F.M."/>
        </authorList>
    </citation>
    <scope>NUCLEOTIDE SEQUENCE</scope>
    <source>
        <strain evidence="1">NSGR</strain>
        <tissue evidence="1">Salivary glands</tissue>
    </source>
</reference>
<dbReference type="AlphaFoldDB" id="A0A6G5A915"/>
<dbReference type="EMBL" id="GIKN01005171">
    <property type="protein sequence ID" value="NIE47444.1"/>
    <property type="molecule type" value="Transcribed_RNA"/>
</dbReference>
<sequence>MITEQNHRESRRVCLKIIMHKTKVMCNNLGRKQHFAIGGEMLEVVKEYVHLGQIVTVEPNPESEITRRIRMGWIAFGKHSQIMNGNLPLTLKRKVYNKQLHLASAYLWSRNTEAYTEGSA</sequence>
<dbReference type="GO" id="GO:0003964">
    <property type="term" value="F:RNA-directed DNA polymerase activity"/>
    <property type="evidence" value="ECO:0007669"/>
    <property type="project" value="UniProtKB-KW"/>
</dbReference>
<accession>A0A6G5A915</accession>
<keyword evidence="1" id="KW-0808">Transferase</keyword>
<keyword evidence="1" id="KW-0695">RNA-directed DNA polymerase</keyword>
<keyword evidence="1" id="KW-0255">Endonuclease</keyword>
<organism evidence="1">
    <name type="scientific">Rhipicephalus microplus</name>
    <name type="common">Cattle tick</name>
    <name type="synonym">Boophilus microplus</name>
    <dbReference type="NCBI Taxonomy" id="6941"/>
    <lineage>
        <taxon>Eukaryota</taxon>
        <taxon>Metazoa</taxon>
        <taxon>Ecdysozoa</taxon>
        <taxon>Arthropoda</taxon>
        <taxon>Chelicerata</taxon>
        <taxon>Arachnida</taxon>
        <taxon>Acari</taxon>
        <taxon>Parasitiformes</taxon>
        <taxon>Ixodida</taxon>
        <taxon>Ixodoidea</taxon>
        <taxon>Ixodidae</taxon>
        <taxon>Rhipicephalinae</taxon>
        <taxon>Rhipicephalus</taxon>
        <taxon>Boophilus</taxon>
    </lineage>
</organism>
<evidence type="ECO:0000313" key="1">
    <source>
        <dbReference type="EMBL" id="NIE47444.1"/>
    </source>
</evidence>
<keyword evidence="1" id="KW-0378">Hydrolase</keyword>
<dbReference type="GO" id="GO:0004519">
    <property type="term" value="F:endonuclease activity"/>
    <property type="evidence" value="ECO:0007669"/>
    <property type="project" value="UniProtKB-KW"/>
</dbReference>
<keyword evidence="1" id="KW-0548">Nucleotidyltransferase</keyword>
<protein>
    <submittedName>
        <fullName evidence="1">Putative endonuclease-reverse transcriptase</fullName>
    </submittedName>
</protein>